<dbReference type="EC" id="2.1.-.-" evidence="2"/>
<dbReference type="EMBL" id="JBHLUD010000001">
    <property type="protein sequence ID" value="MFC0540624.1"/>
    <property type="molecule type" value="Genomic_DNA"/>
</dbReference>
<sequence>MTETIEPAAVLHGDAAIYTRSVLAIYDPIALGVMCPLVWKCSPRVMLSFYNRNVRGRHLDIGPGTGIFLDRCAFPVPNPSVVVADLNQNVLDTVRERIARYHPETLVRDALLPLDLGERRFESVGLLSVLHCLPGTMADKAVVFDNVRGHVEPGGRIFGGTVLGDGPNHTRLMRWMIGKYNQAGSFANDGDRLAQLHTELGRRFDDYRIYLHGAMAFFEIQL</sequence>
<proteinExistence type="predicted"/>
<protein>
    <submittedName>
        <fullName evidence="2">Class I SAM-dependent methyltransferase</fullName>
        <ecNumber evidence="2">2.1.-.-</ecNumber>
    </submittedName>
</protein>
<keyword evidence="2" id="KW-0489">Methyltransferase</keyword>
<name>A0ABV6MK11_9PSEU</name>
<evidence type="ECO:0000259" key="1">
    <source>
        <dbReference type="Pfam" id="PF08242"/>
    </source>
</evidence>
<dbReference type="InterPro" id="IPR013217">
    <property type="entry name" value="Methyltransf_12"/>
</dbReference>
<dbReference type="InterPro" id="IPR029063">
    <property type="entry name" value="SAM-dependent_MTases_sf"/>
</dbReference>
<gene>
    <name evidence="2" type="ORF">ACFFH7_03975</name>
</gene>
<feature type="domain" description="Methyltransferase type 12" evidence="1">
    <location>
        <begin position="59"/>
        <end position="157"/>
    </location>
</feature>
<accession>A0ABV6MK11</accession>
<evidence type="ECO:0000313" key="3">
    <source>
        <dbReference type="Proteomes" id="UP001589810"/>
    </source>
</evidence>
<keyword evidence="3" id="KW-1185">Reference proteome</keyword>
<dbReference type="GO" id="GO:0008168">
    <property type="term" value="F:methyltransferase activity"/>
    <property type="evidence" value="ECO:0007669"/>
    <property type="project" value="UniProtKB-KW"/>
</dbReference>
<evidence type="ECO:0000313" key="2">
    <source>
        <dbReference type="EMBL" id="MFC0540624.1"/>
    </source>
</evidence>
<dbReference type="GO" id="GO:0032259">
    <property type="term" value="P:methylation"/>
    <property type="evidence" value="ECO:0007669"/>
    <property type="project" value="UniProtKB-KW"/>
</dbReference>
<organism evidence="2 3">
    <name type="scientific">Kutzneria chonburiensis</name>
    <dbReference type="NCBI Taxonomy" id="1483604"/>
    <lineage>
        <taxon>Bacteria</taxon>
        <taxon>Bacillati</taxon>
        <taxon>Actinomycetota</taxon>
        <taxon>Actinomycetes</taxon>
        <taxon>Pseudonocardiales</taxon>
        <taxon>Pseudonocardiaceae</taxon>
        <taxon>Kutzneria</taxon>
    </lineage>
</organism>
<dbReference type="Proteomes" id="UP001589810">
    <property type="component" value="Unassembled WGS sequence"/>
</dbReference>
<dbReference type="CDD" id="cd02440">
    <property type="entry name" value="AdoMet_MTases"/>
    <property type="match status" value="1"/>
</dbReference>
<keyword evidence="2" id="KW-0808">Transferase</keyword>
<dbReference type="SUPFAM" id="SSF53335">
    <property type="entry name" value="S-adenosyl-L-methionine-dependent methyltransferases"/>
    <property type="match status" value="1"/>
</dbReference>
<dbReference type="RefSeq" id="WP_273939431.1">
    <property type="nucleotide sequence ID" value="NZ_CP097263.1"/>
</dbReference>
<comment type="caution">
    <text evidence="2">The sequence shown here is derived from an EMBL/GenBank/DDBJ whole genome shotgun (WGS) entry which is preliminary data.</text>
</comment>
<dbReference type="Gene3D" id="3.40.50.150">
    <property type="entry name" value="Vaccinia Virus protein VP39"/>
    <property type="match status" value="1"/>
</dbReference>
<dbReference type="Pfam" id="PF08242">
    <property type="entry name" value="Methyltransf_12"/>
    <property type="match status" value="1"/>
</dbReference>
<reference evidence="2 3" key="1">
    <citation type="submission" date="2024-09" db="EMBL/GenBank/DDBJ databases">
        <authorList>
            <person name="Sun Q."/>
            <person name="Mori K."/>
        </authorList>
    </citation>
    <scope>NUCLEOTIDE SEQUENCE [LARGE SCALE GENOMIC DNA]</scope>
    <source>
        <strain evidence="2 3">TBRC 1432</strain>
    </source>
</reference>